<evidence type="ECO:0000259" key="4">
    <source>
        <dbReference type="PROSITE" id="PS50043"/>
    </source>
</evidence>
<evidence type="ECO:0000256" key="1">
    <source>
        <dbReference type="ARBA" id="ARBA00023015"/>
    </source>
</evidence>
<dbReference type="PRINTS" id="PR00038">
    <property type="entry name" value="HTHLUXR"/>
</dbReference>
<evidence type="ECO:0000256" key="3">
    <source>
        <dbReference type="ARBA" id="ARBA00023163"/>
    </source>
</evidence>
<evidence type="ECO:0000313" key="6">
    <source>
        <dbReference type="Proteomes" id="UP000239494"/>
    </source>
</evidence>
<accession>A0A2T0SVQ4</accession>
<proteinExistence type="predicted"/>
<dbReference type="GO" id="GO:0003677">
    <property type="term" value="F:DNA binding"/>
    <property type="evidence" value="ECO:0007669"/>
    <property type="project" value="UniProtKB-KW"/>
</dbReference>
<dbReference type="InterPro" id="IPR036388">
    <property type="entry name" value="WH-like_DNA-bd_sf"/>
</dbReference>
<dbReference type="EMBL" id="PVTF01000010">
    <property type="protein sequence ID" value="PRY37507.1"/>
    <property type="molecule type" value="Genomic_DNA"/>
</dbReference>
<name>A0A2T0SVQ4_9PSEU</name>
<dbReference type="PANTHER" id="PTHR44688">
    <property type="entry name" value="DNA-BINDING TRANSCRIPTIONAL ACTIVATOR DEVR_DOSR"/>
    <property type="match status" value="1"/>
</dbReference>
<sequence>MSWGSGTTNGRPGPELPPGVVDVAVALPRSLIRSGVEHVLAADARVRLVGRADQAAVVVCGPGFPTGPHTVVVGAEAPGETAVAVDWLAVPERLVDAVLHAAARPADGRSRVRPPLGRREVEALRWVAQGLTHRQVGRRMGLTEETVNTYLKRVRGKLDAHNRAVLIRRAAELGYLVG</sequence>
<dbReference type="InterPro" id="IPR000792">
    <property type="entry name" value="Tscrpt_reg_LuxR_C"/>
</dbReference>
<keyword evidence="6" id="KW-1185">Reference proteome</keyword>
<comment type="caution">
    <text evidence="5">The sequence shown here is derived from an EMBL/GenBank/DDBJ whole genome shotgun (WGS) entry which is preliminary data.</text>
</comment>
<dbReference type="Pfam" id="PF00196">
    <property type="entry name" value="GerE"/>
    <property type="match status" value="1"/>
</dbReference>
<reference evidence="5 6" key="1">
    <citation type="submission" date="2018-03" db="EMBL/GenBank/DDBJ databases">
        <title>Genomic Encyclopedia of Archaeal and Bacterial Type Strains, Phase II (KMG-II): from individual species to whole genera.</title>
        <authorList>
            <person name="Goeker M."/>
        </authorList>
    </citation>
    <scope>NUCLEOTIDE SEQUENCE [LARGE SCALE GENOMIC DNA]</scope>
    <source>
        <strain evidence="5 6">DSM 44720</strain>
    </source>
</reference>
<dbReference type="Gene3D" id="1.10.10.10">
    <property type="entry name" value="Winged helix-like DNA-binding domain superfamily/Winged helix DNA-binding domain"/>
    <property type="match status" value="1"/>
</dbReference>
<dbReference type="GO" id="GO:0006355">
    <property type="term" value="P:regulation of DNA-templated transcription"/>
    <property type="evidence" value="ECO:0007669"/>
    <property type="project" value="InterPro"/>
</dbReference>
<gene>
    <name evidence="5" type="ORF">CLV43_110319</name>
</gene>
<dbReference type="InterPro" id="IPR016032">
    <property type="entry name" value="Sig_transdc_resp-reg_C-effctor"/>
</dbReference>
<dbReference type="RefSeq" id="WP_211304647.1">
    <property type="nucleotide sequence ID" value="NZ_PVTF01000010.1"/>
</dbReference>
<protein>
    <submittedName>
        <fullName evidence="5">DNA-binding NarL/FixJ family response regulator</fullName>
    </submittedName>
</protein>
<dbReference type="Proteomes" id="UP000239494">
    <property type="component" value="Unassembled WGS sequence"/>
</dbReference>
<dbReference type="PROSITE" id="PS50043">
    <property type="entry name" value="HTH_LUXR_2"/>
    <property type="match status" value="1"/>
</dbReference>
<dbReference type="SMART" id="SM00421">
    <property type="entry name" value="HTH_LUXR"/>
    <property type="match status" value="1"/>
</dbReference>
<dbReference type="CDD" id="cd06170">
    <property type="entry name" value="LuxR_C_like"/>
    <property type="match status" value="1"/>
</dbReference>
<organism evidence="5 6">
    <name type="scientific">Umezawaea tangerina</name>
    <dbReference type="NCBI Taxonomy" id="84725"/>
    <lineage>
        <taxon>Bacteria</taxon>
        <taxon>Bacillati</taxon>
        <taxon>Actinomycetota</taxon>
        <taxon>Actinomycetes</taxon>
        <taxon>Pseudonocardiales</taxon>
        <taxon>Pseudonocardiaceae</taxon>
        <taxon>Umezawaea</taxon>
    </lineage>
</organism>
<feature type="domain" description="HTH luxR-type" evidence="4">
    <location>
        <begin position="109"/>
        <end position="174"/>
    </location>
</feature>
<evidence type="ECO:0000313" key="5">
    <source>
        <dbReference type="EMBL" id="PRY37507.1"/>
    </source>
</evidence>
<keyword evidence="1" id="KW-0805">Transcription regulation</keyword>
<evidence type="ECO:0000256" key="2">
    <source>
        <dbReference type="ARBA" id="ARBA00023125"/>
    </source>
</evidence>
<dbReference type="SUPFAM" id="SSF46894">
    <property type="entry name" value="C-terminal effector domain of the bipartite response regulators"/>
    <property type="match status" value="1"/>
</dbReference>
<dbReference type="AlphaFoldDB" id="A0A2T0SVQ4"/>
<dbReference type="PANTHER" id="PTHR44688:SF16">
    <property type="entry name" value="DNA-BINDING TRANSCRIPTIONAL ACTIVATOR DEVR_DOSR"/>
    <property type="match status" value="1"/>
</dbReference>
<keyword evidence="3" id="KW-0804">Transcription</keyword>
<keyword evidence="2 5" id="KW-0238">DNA-binding</keyword>